<dbReference type="Gene3D" id="3.50.50.60">
    <property type="entry name" value="FAD/NAD(P)-binding domain"/>
    <property type="match status" value="2"/>
</dbReference>
<protein>
    <recommendedName>
        <fullName evidence="1">FAD dependent oxidoreductase domain-containing protein</fullName>
    </recommendedName>
</protein>
<dbReference type="InterPro" id="IPR036188">
    <property type="entry name" value="FAD/NAD-bd_sf"/>
</dbReference>
<dbReference type="EMBL" id="BAAAOQ010000013">
    <property type="protein sequence ID" value="GAA2198552.1"/>
    <property type="molecule type" value="Genomic_DNA"/>
</dbReference>
<dbReference type="PANTHER" id="PTHR13847">
    <property type="entry name" value="SARCOSINE DEHYDROGENASE-RELATED"/>
    <property type="match status" value="1"/>
</dbReference>
<reference evidence="2 3" key="1">
    <citation type="journal article" date="2019" name="Int. J. Syst. Evol. Microbiol.">
        <title>The Global Catalogue of Microorganisms (GCM) 10K type strain sequencing project: providing services to taxonomists for standard genome sequencing and annotation.</title>
        <authorList>
            <consortium name="The Broad Institute Genomics Platform"/>
            <consortium name="The Broad Institute Genome Sequencing Center for Infectious Disease"/>
            <person name="Wu L."/>
            <person name="Ma J."/>
        </authorList>
    </citation>
    <scope>NUCLEOTIDE SEQUENCE [LARGE SCALE GENOMIC DNA]</scope>
    <source>
        <strain evidence="2 3">JCM 14924</strain>
    </source>
</reference>
<keyword evidence="3" id="KW-1185">Reference proteome</keyword>
<comment type="caution">
    <text evidence="2">The sequence shown here is derived from an EMBL/GenBank/DDBJ whole genome shotgun (WGS) entry which is preliminary data.</text>
</comment>
<accession>A0ABN3BPH0</accession>
<proteinExistence type="predicted"/>
<evidence type="ECO:0000313" key="2">
    <source>
        <dbReference type="EMBL" id="GAA2198552.1"/>
    </source>
</evidence>
<feature type="domain" description="FAD dependent oxidoreductase" evidence="1">
    <location>
        <begin position="5"/>
        <end position="349"/>
    </location>
</feature>
<dbReference type="InterPro" id="IPR006076">
    <property type="entry name" value="FAD-dep_OxRdtase"/>
</dbReference>
<evidence type="ECO:0000313" key="3">
    <source>
        <dbReference type="Proteomes" id="UP001501391"/>
    </source>
</evidence>
<name>A0ABN3BPH0_9ACTN</name>
<organism evidence="2 3">
    <name type="scientific">Streptomyces bangladeshensis</name>
    <dbReference type="NCBI Taxonomy" id="295352"/>
    <lineage>
        <taxon>Bacteria</taxon>
        <taxon>Bacillati</taxon>
        <taxon>Actinomycetota</taxon>
        <taxon>Actinomycetes</taxon>
        <taxon>Kitasatosporales</taxon>
        <taxon>Streptomycetaceae</taxon>
        <taxon>Streptomyces</taxon>
    </lineage>
</organism>
<evidence type="ECO:0000259" key="1">
    <source>
        <dbReference type="Pfam" id="PF01266"/>
    </source>
</evidence>
<dbReference type="Pfam" id="PF01266">
    <property type="entry name" value="DAO"/>
    <property type="match status" value="1"/>
</dbReference>
<dbReference type="RefSeq" id="WP_346163283.1">
    <property type="nucleotide sequence ID" value="NZ_BAAAOQ010000013.1"/>
</dbReference>
<gene>
    <name evidence="2" type="ORF">GCM10009787_41740</name>
</gene>
<sequence>MNDQDVLVVGGGVVGLTLAEALTRQEPGLRVTVLEQHGWGSGATGYAGAVDIPYAHTPFHRELVEAGRQWWTEFEADAPAPGARTALPFAWLVRGPEAAGHLADTLVTPARPVAAPADGAWRLPAGTTALAGEAHVIDPRRLTAALVRRLAARPRVRLVEHRRVTELTPAADGVRAATADGGRWRAERCVLALGPWLPSSPLRSALRPAPGPAGPEADVRTKRVYGLRVALSGPAAVRYGVGSAEDGIFLFPVADGEFAMSVKHDVWDVPPEERPLPADVRARAAAFLDAVVGPGTWAVTRGRVFADTYTPDATPRLLPLSPADGVFAVTGLHGSGVRLAAGLAAHAARAVLAHRRGDLA</sequence>
<dbReference type="SUPFAM" id="SSF51905">
    <property type="entry name" value="FAD/NAD(P)-binding domain"/>
    <property type="match status" value="1"/>
</dbReference>
<dbReference type="Gene3D" id="3.30.9.10">
    <property type="entry name" value="D-Amino Acid Oxidase, subunit A, domain 2"/>
    <property type="match status" value="1"/>
</dbReference>
<dbReference type="Proteomes" id="UP001501391">
    <property type="component" value="Unassembled WGS sequence"/>
</dbReference>